<gene>
    <name evidence="4" type="ORF">BN860_01596g</name>
</gene>
<evidence type="ECO:0000256" key="3">
    <source>
        <dbReference type="RuleBase" id="RU003560"/>
    </source>
</evidence>
<organism evidence="4 5">
    <name type="scientific">Zygosaccharomyces bailii (strain CLIB 213 / ATCC 58445 / CBS 680 / BCRC 21525 / NBRC 1098 / NCYC 1416 / NRRL Y-2227)</name>
    <dbReference type="NCBI Taxonomy" id="1333698"/>
    <lineage>
        <taxon>Eukaryota</taxon>
        <taxon>Fungi</taxon>
        <taxon>Dikarya</taxon>
        <taxon>Ascomycota</taxon>
        <taxon>Saccharomycotina</taxon>
        <taxon>Saccharomycetes</taxon>
        <taxon>Saccharomycetales</taxon>
        <taxon>Saccharomycetaceae</taxon>
        <taxon>Zygosaccharomyces</taxon>
    </lineage>
</organism>
<dbReference type="AlphaFoldDB" id="A0A8J2TAM7"/>
<dbReference type="Proteomes" id="UP000019375">
    <property type="component" value="Unassembled WGS sequence"/>
</dbReference>
<sequence length="471" mass="52200">MTVNNVRSHLFQSQVAKRQLDCIGTCKDGQWLILEDPLTKEKKEIYDAISGAAVGSLKHGDKEILSQLSSFALESAYTFCTNYSNKAAEDLAAFMCSKSNGSFDSAMFVCSGSEANENAMKYIKQYHLERNEPKRFKFISRKNAYHGYLIGALSIGDNPKKPLLKNILLSDEQTPKISRLYPYRDMKDGMTEEEYTKQLLENLEDTFIKNDPSTVAAVVMETVCGSALGTTTPPKGYLDGARAISHKYGALFMLDEVMCGLGRTGFPYAFMDPNFGLSTGGPDILSFGKTIGSGFVSLSGVLLSSKMVRTIEEGSGVAIGYQTYHSHHLNCRVGLAVQQKLHEGNLIENVRIVGEYLKDGLKKQLKGCKVYGEVRGAGNFLSVELVKNNVTKEFFPPEMRMSAVLYKKTFHKGAHFMCVSGCAGYEVKNGKVIEYGDHLTMAPAFGFSKDDADFIIKVIKETFFEIEEEYL</sequence>
<dbReference type="GO" id="GO:0005829">
    <property type="term" value="C:cytosol"/>
    <property type="evidence" value="ECO:0007669"/>
    <property type="project" value="TreeGrafter"/>
</dbReference>
<dbReference type="InterPro" id="IPR015421">
    <property type="entry name" value="PyrdxlP-dep_Trfase_major"/>
</dbReference>
<dbReference type="Gene3D" id="3.90.1150.10">
    <property type="entry name" value="Aspartate Aminotransferase, domain 1"/>
    <property type="match status" value="1"/>
</dbReference>
<dbReference type="PANTHER" id="PTHR43094">
    <property type="entry name" value="AMINOTRANSFERASE"/>
    <property type="match status" value="1"/>
</dbReference>
<evidence type="ECO:0000256" key="1">
    <source>
        <dbReference type="ARBA" id="ARBA00008954"/>
    </source>
</evidence>
<protein>
    <submittedName>
        <fullName evidence="4">ZYBA0S15-01596g1_1</fullName>
    </submittedName>
</protein>
<dbReference type="Gene3D" id="3.40.640.10">
    <property type="entry name" value="Type I PLP-dependent aspartate aminotransferase-like (Major domain)"/>
    <property type="match status" value="1"/>
</dbReference>
<dbReference type="SUPFAM" id="SSF53383">
    <property type="entry name" value="PLP-dependent transferases"/>
    <property type="match status" value="1"/>
</dbReference>
<evidence type="ECO:0000313" key="4">
    <source>
        <dbReference type="EMBL" id="CDF91920.1"/>
    </source>
</evidence>
<proteinExistence type="inferred from homology"/>
<accession>A0A8J2TAM7</accession>
<dbReference type="GO" id="GO:0008483">
    <property type="term" value="F:transaminase activity"/>
    <property type="evidence" value="ECO:0007669"/>
    <property type="project" value="InterPro"/>
</dbReference>
<comment type="similarity">
    <text evidence="1 3">Belongs to the class-III pyridoxal-phosphate-dependent aminotransferase family.</text>
</comment>
<name>A0A8J2TAM7_ZYGB2</name>
<keyword evidence="5" id="KW-1185">Reference proteome</keyword>
<evidence type="ECO:0000256" key="2">
    <source>
        <dbReference type="ARBA" id="ARBA00022898"/>
    </source>
</evidence>
<dbReference type="InterPro" id="IPR015424">
    <property type="entry name" value="PyrdxlP-dep_Trfase"/>
</dbReference>
<dbReference type="GO" id="GO:0030170">
    <property type="term" value="F:pyridoxal phosphate binding"/>
    <property type="evidence" value="ECO:0007669"/>
    <property type="project" value="InterPro"/>
</dbReference>
<keyword evidence="2 3" id="KW-0663">Pyridoxal phosphate</keyword>
<dbReference type="InterPro" id="IPR015422">
    <property type="entry name" value="PyrdxlP-dep_Trfase_small"/>
</dbReference>
<dbReference type="Pfam" id="PF00202">
    <property type="entry name" value="Aminotran_3"/>
    <property type="match status" value="1"/>
</dbReference>
<dbReference type="EMBL" id="HG316468">
    <property type="protein sequence ID" value="CDF91920.1"/>
    <property type="molecule type" value="Genomic_DNA"/>
</dbReference>
<dbReference type="OrthoDB" id="10261433at2759"/>
<reference evidence="5" key="1">
    <citation type="journal article" date="2013" name="Genome Announc.">
        <title>Genome sequence of the food spoilage yeast Zygosaccharomyces bailii CLIB 213(T).</title>
        <authorList>
            <person name="Galeote V."/>
            <person name="Bigey F."/>
            <person name="Devillers H."/>
            <person name="Neuveglise C."/>
            <person name="Dequin S."/>
        </authorList>
    </citation>
    <scope>NUCLEOTIDE SEQUENCE [LARGE SCALE GENOMIC DNA]</scope>
    <source>
        <strain evidence="5">CLIB 213 / ATCC 58445 / CBS 680 / CCRC 21525 / NBRC 1098 / NCYC 1416 / NRRL Y-2227</strain>
    </source>
</reference>
<dbReference type="InterPro" id="IPR005814">
    <property type="entry name" value="Aminotrans_3"/>
</dbReference>
<evidence type="ECO:0000313" key="5">
    <source>
        <dbReference type="Proteomes" id="UP000019375"/>
    </source>
</evidence>
<dbReference type="PANTHER" id="PTHR43094:SF1">
    <property type="entry name" value="AMINOTRANSFERASE CLASS-III"/>
    <property type="match status" value="1"/>
</dbReference>